<protein>
    <submittedName>
        <fullName evidence="2">Uncharacterized protein</fullName>
    </submittedName>
</protein>
<dbReference type="Proteomes" id="UP000015106">
    <property type="component" value="Chromosome 1"/>
</dbReference>
<reference evidence="2" key="3">
    <citation type="submission" date="2022-06" db="UniProtKB">
        <authorList>
            <consortium name="EnsemblPlants"/>
        </authorList>
    </citation>
    <scope>IDENTIFICATION</scope>
</reference>
<evidence type="ECO:0000256" key="1">
    <source>
        <dbReference type="SAM" id="MobiDB-lite"/>
    </source>
</evidence>
<evidence type="ECO:0000313" key="2">
    <source>
        <dbReference type="EnsemblPlants" id="TuG1812G0100003125.01.T01"/>
    </source>
</evidence>
<feature type="region of interest" description="Disordered" evidence="1">
    <location>
        <begin position="1"/>
        <end position="77"/>
    </location>
</feature>
<sequence length="113" mass="12318">LESQRHPCSPAAGEAQARDPKPTSSSSSTAPSSASSSSAALLLGKLFLHRRAPPPPCRRSTRCRPPRLRTMSTLPAPDMTITVTRSLHPFRHSEEDARQLFADHPHAENFLSP</sequence>
<proteinExistence type="predicted"/>
<reference evidence="3" key="1">
    <citation type="journal article" date="2013" name="Nature">
        <title>Draft genome of the wheat A-genome progenitor Triticum urartu.</title>
        <authorList>
            <person name="Ling H.Q."/>
            <person name="Zhao S."/>
            <person name="Liu D."/>
            <person name="Wang J."/>
            <person name="Sun H."/>
            <person name="Zhang C."/>
            <person name="Fan H."/>
            <person name="Li D."/>
            <person name="Dong L."/>
            <person name="Tao Y."/>
            <person name="Gao C."/>
            <person name="Wu H."/>
            <person name="Li Y."/>
            <person name="Cui Y."/>
            <person name="Guo X."/>
            <person name="Zheng S."/>
            <person name="Wang B."/>
            <person name="Yu K."/>
            <person name="Liang Q."/>
            <person name="Yang W."/>
            <person name="Lou X."/>
            <person name="Chen J."/>
            <person name="Feng M."/>
            <person name="Jian J."/>
            <person name="Zhang X."/>
            <person name="Luo G."/>
            <person name="Jiang Y."/>
            <person name="Liu J."/>
            <person name="Wang Z."/>
            <person name="Sha Y."/>
            <person name="Zhang B."/>
            <person name="Wu H."/>
            <person name="Tang D."/>
            <person name="Shen Q."/>
            <person name="Xue P."/>
            <person name="Zou S."/>
            <person name="Wang X."/>
            <person name="Liu X."/>
            <person name="Wang F."/>
            <person name="Yang Y."/>
            <person name="An X."/>
            <person name="Dong Z."/>
            <person name="Zhang K."/>
            <person name="Zhang X."/>
            <person name="Luo M.C."/>
            <person name="Dvorak J."/>
            <person name="Tong Y."/>
            <person name="Wang J."/>
            <person name="Yang H."/>
            <person name="Li Z."/>
            <person name="Wang D."/>
            <person name="Zhang A."/>
            <person name="Wang J."/>
        </authorList>
    </citation>
    <scope>NUCLEOTIDE SEQUENCE</scope>
    <source>
        <strain evidence="3">cv. G1812</strain>
    </source>
</reference>
<name>A0A8R7P7N4_TRIUA</name>
<dbReference type="AlphaFoldDB" id="A0A8R7P7N4"/>
<feature type="compositionally biased region" description="Low complexity" evidence="1">
    <location>
        <begin position="22"/>
        <end position="40"/>
    </location>
</feature>
<dbReference type="Gramene" id="TuG1812G0100003125.01.T01">
    <property type="protein sequence ID" value="TuG1812G0100003125.01.T01"/>
    <property type="gene ID" value="TuG1812G0100003125.01"/>
</dbReference>
<evidence type="ECO:0000313" key="3">
    <source>
        <dbReference type="Proteomes" id="UP000015106"/>
    </source>
</evidence>
<keyword evidence="3" id="KW-1185">Reference proteome</keyword>
<reference evidence="2" key="2">
    <citation type="submission" date="2018-03" db="EMBL/GenBank/DDBJ databases">
        <title>The Triticum urartu genome reveals the dynamic nature of wheat genome evolution.</title>
        <authorList>
            <person name="Ling H."/>
            <person name="Ma B."/>
            <person name="Shi X."/>
            <person name="Liu H."/>
            <person name="Dong L."/>
            <person name="Sun H."/>
            <person name="Cao Y."/>
            <person name="Gao Q."/>
            <person name="Zheng S."/>
            <person name="Li Y."/>
            <person name="Yu Y."/>
            <person name="Du H."/>
            <person name="Qi M."/>
            <person name="Li Y."/>
            <person name="Yu H."/>
            <person name="Cui Y."/>
            <person name="Wang N."/>
            <person name="Chen C."/>
            <person name="Wu H."/>
            <person name="Zhao Y."/>
            <person name="Zhang J."/>
            <person name="Li Y."/>
            <person name="Zhou W."/>
            <person name="Zhang B."/>
            <person name="Hu W."/>
            <person name="Eijk M."/>
            <person name="Tang J."/>
            <person name="Witsenboer H."/>
            <person name="Zhao S."/>
            <person name="Li Z."/>
            <person name="Zhang A."/>
            <person name="Wang D."/>
            <person name="Liang C."/>
        </authorList>
    </citation>
    <scope>NUCLEOTIDE SEQUENCE [LARGE SCALE GENOMIC DNA]</scope>
    <source>
        <strain evidence="2">cv. G1812</strain>
    </source>
</reference>
<dbReference type="EnsemblPlants" id="TuG1812G0100003125.01.T01">
    <property type="protein sequence ID" value="TuG1812G0100003125.01.T01"/>
    <property type="gene ID" value="TuG1812G0100003125.01"/>
</dbReference>
<organism evidence="2 3">
    <name type="scientific">Triticum urartu</name>
    <name type="common">Red wild einkorn</name>
    <name type="synonym">Crithodium urartu</name>
    <dbReference type="NCBI Taxonomy" id="4572"/>
    <lineage>
        <taxon>Eukaryota</taxon>
        <taxon>Viridiplantae</taxon>
        <taxon>Streptophyta</taxon>
        <taxon>Embryophyta</taxon>
        <taxon>Tracheophyta</taxon>
        <taxon>Spermatophyta</taxon>
        <taxon>Magnoliopsida</taxon>
        <taxon>Liliopsida</taxon>
        <taxon>Poales</taxon>
        <taxon>Poaceae</taxon>
        <taxon>BOP clade</taxon>
        <taxon>Pooideae</taxon>
        <taxon>Triticodae</taxon>
        <taxon>Triticeae</taxon>
        <taxon>Triticinae</taxon>
        <taxon>Triticum</taxon>
    </lineage>
</organism>
<accession>A0A8R7P7N4</accession>